<name>A0A9Q0NBY8_9DIPT</name>
<reference evidence="1" key="1">
    <citation type="submission" date="2022-07" db="EMBL/GenBank/DDBJ databases">
        <authorList>
            <person name="Trinca V."/>
            <person name="Uliana J.V.C."/>
            <person name="Torres T.T."/>
            <person name="Ward R.J."/>
            <person name="Monesi N."/>
        </authorList>
    </citation>
    <scope>NUCLEOTIDE SEQUENCE</scope>
    <source>
        <strain evidence="1">HSMRA1968</strain>
        <tissue evidence="1">Whole embryos</tissue>
    </source>
</reference>
<organism evidence="1 2">
    <name type="scientific">Pseudolycoriella hygida</name>
    <dbReference type="NCBI Taxonomy" id="35572"/>
    <lineage>
        <taxon>Eukaryota</taxon>
        <taxon>Metazoa</taxon>
        <taxon>Ecdysozoa</taxon>
        <taxon>Arthropoda</taxon>
        <taxon>Hexapoda</taxon>
        <taxon>Insecta</taxon>
        <taxon>Pterygota</taxon>
        <taxon>Neoptera</taxon>
        <taxon>Endopterygota</taxon>
        <taxon>Diptera</taxon>
        <taxon>Nematocera</taxon>
        <taxon>Sciaroidea</taxon>
        <taxon>Sciaridae</taxon>
        <taxon>Pseudolycoriella</taxon>
    </lineage>
</organism>
<dbReference type="AlphaFoldDB" id="A0A9Q0NBY8"/>
<accession>A0A9Q0NBY8</accession>
<dbReference type="EMBL" id="WJQU01000001">
    <property type="protein sequence ID" value="KAJ6647492.1"/>
    <property type="molecule type" value="Genomic_DNA"/>
</dbReference>
<gene>
    <name evidence="1" type="ORF">Bhyg_02715</name>
</gene>
<evidence type="ECO:0000313" key="2">
    <source>
        <dbReference type="Proteomes" id="UP001151699"/>
    </source>
</evidence>
<evidence type="ECO:0000313" key="1">
    <source>
        <dbReference type="EMBL" id="KAJ6647492.1"/>
    </source>
</evidence>
<keyword evidence="2" id="KW-1185">Reference proteome</keyword>
<comment type="caution">
    <text evidence="1">The sequence shown here is derived from an EMBL/GenBank/DDBJ whole genome shotgun (WGS) entry which is preliminary data.</text>
</comment>
<protein>
    <submittedName>
        <fullName evidence="1">Uncharacterized protein</fullName>
    </submittedName>
</protein>
<proteinExistence type="predicted"/>
<dbReference type="Proteomes" id="UP001151699">
    <property type="component" value="Chromosome A"/>
</dbReference>
<sequence>MWINSSFLIGFTIHRKRNNINKS</sequence>